<keyword evidence="6 7" id="KW-0472">Membrane</keyword>
<dbReference type="SUPFAM" id="SSF48317">
    <property type="entry name" value="Acid phosphatase/Vanadium-dependent haloperoxidase"/>
    <property type="match status" value="1"/>
</dbReference>
<dbReference type="Pfam" id="PF01569">
    <property type="entry name" value="PAP2"/>
    <property type="match status" value="1"/>
</dbReference>
<keyword evidence="4" id="KW-0378">Hydrolase</keyword>
<reference evidence="10" key="1">
    <citation type="journal article" date="2019" name="Int. J. Syst. Evol. Microbiol.">
        <title>The Global Catalogue of Microorganisms (GCM) 10K type strain sequencing project: providing services to taxonomists for standard genome sequencing and annotation.</title>
        <authorList>
            <consortium name="The Broad Institute Genomics Platform"/>
            <consortium name="The Broad Institute Genome Sequencing Center for Infectious Disease"/>
            <person name="Wu L."/>
            <person name="Ma J."/>
        </authorList>
    </citation>
    <scope>NUCLEOTIDE SEQUENCE [LARGE SCALE GENOMIC DNA]</scope>
    <source>
        <strain evidence="10">CGMCC 1.12990</strain>
    </source>
</reference>
<evidence type="ECO:0000256" key="3">
    <source>
        <dbReference type="ARBA" id="ARBA00022692"/>
    </source>
</evidence>
<evidence type="ECO:0000256" key="2">
    <source>
        <dbReference type="ARBA" id="ARBA00022475"/>
    </source>
</evidence>
<name>A0ABQ1WMA7_9BACT</name>
<keyword evidence="3 7" id="KW-0812">Transmembrane</keyword>
<feature type="transmembrane region" description="Helical" evidence="7">
    <location>
        <begin position="5"/>
        <end position="25"/>
    </location>
</feature>
<protein>
    <recommendedName>
        <fullName evidence="8">Phosphatidic acid phosphatase type 2/haloperoxidase domain-containing protein</fullName>
    </recommendedName>
</protein>
<feature type="transmembrane region" description="Helical" evidence="7">
    <location>
        <begin position="91"/>
        <end position="111"/>
    </location>
</feature>
<organism evidence="9 10">
    <name type="scientific">Hymenobacter glacieicola</name>
    <dbReference type="NCBI Taxonomy" id="1562124"/>
    <lineage>
        <taxon>Bacteria</taxon>
        <taxon>Pseudomonadati</taxon>
        <taxon>Bacteroidota</taxon>
        <taxon>Cytophagia</taxon>
        <taxon>Cytophagales</taxon>
        <taxon>Hymenobacteraceae</taxon>
        <taxon>Hymenobacter</taxon>
    </lineage>
</organism>
<accession>A0ABQ1WMA7</accession>
<keyword evidence="10" id="KW-1185">Reference proteome</keyword>
<evidence type="ECO:0000256" key="6">
    <source>
        <dbReference type="ARBA" id="ARBA00023136"/>
    </source>
</evidence>
<comment type="subcellular location">
    <subcellularLocation>
        <location evidence="1">Cell membrane</location>
        <topology evidence="1">Multi-pass membrane protein</topology>
    </subcellularLocation>
</comment>
<dbReference type="PANTHER" id="PTHR14969:SF62">
    <property type="entry name" value="DECAPRENYLPHOSPHORYL-5-PHOSPHORIBOSE PHOSPHATASE RV3807C-RELATED"/>
    <property type="match status" value="1"/>
</dbReference>
<comment type="caution">
    <text evidence="9">The sequence shown here is derived from an EMBL/GenBank/DDBJ whole genome shotgun (WGS) entry which is preliminary data.</text>
</comment>
<evidence type="ECO:0000313" key="10">
    <source>
        <dbReference type="Proteomes" id="UP000601361"/>
    </source>
</evidence>
<keyword evidence="2" id="KW-1003">Cell membrane</keyword>
<evidence type="ECO:0000256" key="5">
    <source>
        <dbReference type="ARBA" id="ARBA00022989"/>
    </source>
</evidence>
<evidence type="ECO:0000313" key="9">
    <source>
        <dbReference type="EMBL" id="GGG36708.1"/>
    </source>
</evidence>
<gene>
    <name evidence="9" type="ORF">GCM10011378_11360</name>
</gene>
<dbReference type="Proteomes" id="UP000601361">
    <property type="component" value="Unassembled WGS sequence"/>
</dbReference>
<feature type="domain" description="Phosphatidic acid phosphatase type 2/haloperoxidase" evidence="8">
    <location>
        <begin position="93"/>
        <end position="206"/>
    </location>
</feature>
<dbReference type="PANTHER" id="PTHR14969">
    <property type="entry name" value="SPHINGOSINE-1-PHOSPHATE PHOSPHOHYDROLASE"/>
    <property type="match status" value="1"/>
</dbReference>
<evidence type="ECO:0000256" key="7">
    <source>
        <dbReference type="SAM" id="Phobius"/>
    </source>
</evidence>
<feature type="transmembrane region" description="Helical" evidence="7">
    <location>
        <begin position="68"/>
        <end position="85"/>
    </location>
</feature>
<dbReference type="RefSeq" id="WP_188556834.1">
    <property type="nucleotide sequence ID" value="NZ_BMGS01000002.1"/>
</dbReference>
<evidence type="ECO:0000256" key="1">
    <source>
        <dbReference type="ARBA" id="ARBA00004651"/>
    </source>
</evidence>
<sequence length="225" mass="24849">MTIRYYLRLAGAALLTIPVILLLLIEWVDVPLATWLHQYGEPVRPFFSAVMVATDYLWGLLHVPSPVGVPWAWLLLLLLFVLSWARRWPQATIWLVVFLSMVGSEGLGNFLKIYFNRPRPAAIGLHAAPNAGFWQPVGRFDAFPSGHTAWVAGLLLPLALRFPRLRPVLLGLIGLVAAGRVALEFHWLSDVVAAGCLGLVLTCGFEIGTWWLRPKAAGVAALNAR</sequence>
<evidence type="ECO:0000256" key="4">
    <source>
        <dbReference type="ARBA" id="ARBA00022801"/>
    </source>
</evidence>
<proteinExistence type="predicted"/>
<keyword evidence="5 7" id="KW-1133">Transmembrane helix</keyword>
<dbReference type="Gene3D" id="1.20.144.10">
    <property type="entry name" value="Phosphatidic acid phosphatase type 2/haloperoxidase"/>
    <property type="match status" value="2"/>
</dbReference>
<feature type="transmembrane region" description="Helical" evidence="7">
    <location>
        <begin position="191"/>
        <end position="212"/>
    </location>
</feature>
<dbReference type="EMBL" id="BMGS01000002">
    <property type="protein sequence ID" value="GGG36708.1"/>
    <property type="molecule type" value="Genomic_DNA"/>
</dbReference>
<dbReference type="InterPro" id="IPR000326">
    <property type="entry name" value="PAP2/HPO"/>
</dbReference>
<evidence type="ECO:0000259" key="8">
    <source>
        <dbReference type="SMART" id="SM00014"/>
    </source>
</evidence>
<dbReference type="SMART" id="SM00014">
    <property type="entry name" value="acidPPc"/>
    <property type="match status" value="1"/>
</dbReference>
<dbReference type="InterPro" id="IPR036938">
    <property type="entry name" value="PAP2/HPO_sf"/>
</dbReference>